<protein>
    <submittedName>
        <fullName evidence="1">Uncharacterized protein</fullName>
    </submittedName>
</protein>
<dbReference type="EMBL" id="OAOP01000022">
    <property type="protein sequence ID" value="SNX75920.1"/>
    <property type="molecule type" value="Genomic_DNA"/>
</dbReference>
<organism evidence="1 2">
    <name type="scientific">Bacillus oleivorans</name>
    <dbReference type="NCBI Taxonomy" id="1448271"/>
    <lineage>
        <taxon>Bacteria</taxon>
        <taxon>Bacillati</taxon>
        <taxon>Bacillota</taxon>
        <taxon>Bacilli</taxon>
        <taxon>Bacillales</taxon>
        <taxon>Bacillaceae</taxon>
        <taxon>Bacillus</taxon>
    </lineage>
</organism>
<proteinExistence type="predicted"/>
<gene>
    <name evidence="1" type="ORF">SAMN05877753_1229</name>
</gene>
<name>A0A285D7Y4_9BACI</name>
<reference evidence="1 2" key="1">
    <citation type="submission" date="2017-08" db="EMBL/GenBank/DDBJ databases">
        <authorList>
            <person name="de Groot N.N."/>
        </authorList>
    </citation>
    <scope>NUCLEOTIDE SEQUENCE [LARGE SCALE GENOMIC DNA]</scope>
    <source>
        <strain evidence="1 2">JC228</strain>
    </source>
</reference>
<sequence>MNIPALPTKQQKRAATKLEQTYMIHRRRNTITACEDLDFHWDLREVQLVRDYWKQGLSVVDIAKKMNRLQEEVLILIIDQSRRRNISPRKGGALGWKDLES</sequence>
<dbReference type="RefSeq" id="WP_097160848.1">
    <property type="nucleotide sequence ID" value="NZ_JBEPMQ010000026.1"/>
</dbReference>
<dbReference type="AlphaFoldDB" id="A0A285D7Y4"/>
<evidence type="ECO:0000313" key="1">
    <source>
        <dbReference type="EMBL" id="SNX75920.1"/>
    </source>
</evidence>
<accession>A0A285D7Y4</accession>
<dbReference type="Proteomes" id="UP000219546">
    <property type="component" value="Unassembled WGS sequence"/>
</dbReference>
<evidence type="ECO:0000313" key="2">
    <source>
        <dbReference type="Proteomes" id="UP000219546"/>
    </source>
</evidence>
<dbReference type="OrthoDB" id="2455520at2"/>
<keyword evidence="2" id="KW-1185">Reference proteome</keyword>